<gene>
    <name evidence="2" type="ORF">RhiirC2_779292</name>
</gene>
<proteinExistence type="predicted"/>
<dbReference type="AlphaFoldDB" id="A0A2N1NA51"/>
<reference evidence="2 3" key="2">
    <citation type="submission" date="2017-10" db="EMBL/GenBank/DDBJ databases">
        <title>Extensive intraspecific genome diversity in a model arbuscular mycorrhizal fungus.</title>
        <authorList>
            <person name="Chen E.C.H."/>
            <person name="Morin E."/>
            <person name="Baudet D."/>
            <person name="Noel J."/>
            <person name="Ndikumana S."/>
            <person name="Charron P."/>
            <person name="St-Onge C."/>
            <person name="Giorgi J."/>
            <person name="Grigoriev I.V."/>
            <person name="Roux C."/>
            <person name="Martin F.M."/>
            <person name="Corradi N."/>
        </authorList>
    </citation>
    <scope>NUCLEOTIDE SEQUENCE [LARGE SCALE GENOMIC DNA]</scope>
    <source>
        <strain evidence="2 3">C2</strain>
    </source>
</reference>
<dbReference type="EMBL" id="LLXL01000583">
    <property type="protein sequence ID" value="PKK70748.1"/>
    <property type="molecule type" value="Genomic_DNA"/>
</dbReference>
<feature type="compositionally biased region" description="Polar residues" evidence="1">
    <location>
        <begin position="23"/>
        <end position="34"/>
    </location>
</feature>
<feature type="compositionally biased region" description="Low complexity" evidence="1">
    <location>
        <begin position="1"/>
        <end position="20"/>
    </location>
</feature>
<evidence type="ECO:0000256" key="1">
    <source>
        <dbReference type="SAM" id="MobiDB-lite"/>
    </source>
</evidence>
<sequence length="69" mass="7462">MTSSQTADTNYTTNNTITDTTMEEATSTSPTHILSHSEIEITPHPIETSTNKGKSPETQTATQTNPPKI</sequence>
<evidence type="ECO:0000313" key="3">
    <source>
        <dbReference type="Proteomes" id="UP000233469"/>
    </source>
</evidence>
<evidence type="ECO:0000313" key="2">
    <source>
        <dbReference type="EMBL" id="PKK70748.1"/>
    </source>
</evidence>
<feature type="compositionally biased region" description="Polar residues" evidence="1">
    <location>
        <begin position="47"/>
        <end position="69"/>
    </location>
</feature>
<organism evidence="2 3">
    <name type="scientific">Rhizophagus irregularis</name>
    <dbReference type="NCBI Taxonomy" id="588596"/>
    <lineage>
        <taxon>Eukaryota</taxon>
        <taxon>Fungi</taxon>
        <taxon>Fungi incertae sedis</taxon>
        <taxon>Mucoromycota</taxon>
        <taxon>Glomeromycotina</taxon>
        <taxon>Glomeromycetes</taxon>
        <taxon>Glomerales</taxon>
        <taxon>Glomeraceae</taxon>
        <taxon>Rhizophagus</taxon>
    </lineage>
</organism>
<comment type="caution">
    <text evidence="2">The sequence shown here is derived from an EMBL/GenBank/DDBJ whole genome shotgun (WGS) entry which is preliminary data.</text>
</comment>
<accession>A0A2N1NA51</accession>
<dbReference type="Proteomes" id="UP000233469">
    <property type="component" value="Unassembled WGS sequence"/>
</dbReference>
<name>A0A2N1NA51_9GLOM</name>
<protein>
    <submittedName>
        <fullName evidence="2">Uncharacterized protein</fullName>
    </submittedName>
</protein>
<reference evidence="2 3" key="1">
    <citation type="submission" date="2016-04" db="EMBL/GenBank/DDBJ databases">
        <title>Genome analyses suggest a sexual origin of heterokaryosis in a supposedly ancient asexual fungus.</title>
        <authorList>
            <person name="Ropars J."/>
            <person name="Sedzielewska K."/>
            <person name="Noel J."/>
            <person name="Charron P."/>
            <person name="Farinelli L."/>
            <person name="Marton T."/>
            <person name="Kruger M."/>
            <person name="Pelin A."/>
            <person name="Brachmann A."/>
            <person name="Corradi N."/>
        </authorList>
    </citation>
    <scope>NUCLEOTIDE SEQUENCE [LARGE SCALE GENOMIC DNA]</scope>
    <source>
        <strain evidence="2 3">C2</strain>
    </source>
</reference>
<feature type="region of interest" description="Disordered" evidence="1">
    <location>
        <begin position="1"/>
        <end position="69"/>
    </location>
</feature>